<dbReference type="Gene3D" id="3.10.20.90">
    <property type="entry name" value="Phosphatidylinositol 3-kinase Catalytic Subunit, Chain A, domain 1"/>
    <property type="match status" value="1"/>
</dbReference>
<dbReference type="Pfam" id="PF11976">
    <property type="entry name" value="Rad60-SLD"/>
    <property type="match status" value="1"/>
</dbReference>
<sequence length="104" mass="11867">MEKSSPNSKVDQSSSISTHINLRIQNGQDNRVLSYRIVRDIPLDRILLDFSRRLGLQYNSIRFVYDGRRLKDSSTPLDLNMDDGALIDAWTEQSGGGWFHVISV</sequence>
<dbReference type="PANTHER" id="PTHR10562">
    <property type="entry name" value="SMALL UBIQUITIN-RELATED MODIFIER"/>
    <property type="match status" value="1"/>
</dbReference>
<gene>
    <name evidence="2" type="ORF">Slati_1948700</name>
</gene>
<name>A0AAW2X3D4_9LAMI</name>
<reference evidence="2" key="1">
    <citation type="submission" date="2020-06" db="EMBL/GenBank/DDBJ databases">
        <authorList>
            <person name="Li T."/>
            <person name="Hu X."/>
            <person name="Zhang T."/>
            <person name="Song X."/>
            <person name="Zhang H."/>
            <person name="Dai N."/>
            <person name="Sheng W."/>
            <person name="Hou X."/>
            <person name="Wei L."/>
        </authorList>
    </citation>
    <scope>NUCLEOTIDE SEQUENCE</scope>
    <source>
        <strain evidence="2">KEN1</strain>
        <tissue evidence="2">Leaf</tissue>
    </source>
</reference>
<organism evidence="2">
    <name type="scientific">Sesamum latifolium</name>
    <dbReference type="NCBI Taxonomy" id="2727402"/>
    <lineage>
        <taxon>Eukaryota</taxon>
        <taxon>Viridiplantae</taxon>
        <taxon>Streptophyta</taxon>
        <taxon>Embryophyta</taxon>
        <taxon>Tracheophyta</taxon>
        <taxon>Spermatophyta</taxon>
        <taxon>Magnoliopsida</taxon>
        <taxon>eudicotyledons</taxon>
        <taxon>Gunneridae</taxon>
        <taxon>Pentapetalae</taxon>
        <taxon>asterids</taxon>
        <taxon>lamiids</taxon>
        <taxon>Lamiales</taxon>
        <taxon>Pedaliaceae</taxon>
        <taxon>Sesamum</taxon>
    </lineage>
</organism>
<dbReference type="PROSITE" id="PS50053">
    <property type="entry name" value="UBIQUITIN_2"/>
    <property type="match status" value="1"/>
</dbReference>
<evidence type="ECO:0000259" key="1">
    <source>
        <dbReference type="PROSITE" id="PS50053"/>
    </source>
</evidence>
<dbReference type="EMBL" id="JACGWN010000006">
    <property type="protein sequence ID" value="KAL0448208.1"/>
    <property type="molecule type" value="Genomic_DNA"/>
</dbReference>
<comment type="caution">
    <text evidence="2">The sequence shown here is derived from an EMBL/GenBank/DDBJ whole genome shotgun (WGS) entry which is preliminary data.</text>
</comment>
<dbReference type="AlphaFoldDB" id="A0AAW2X3D4"/>
<dbReference type="InterPro" id="IPR029071">
    <property type="entry name" value="Ubiquitin-like_domsf"/>
</dbReference>
<evidence type="ECO:0000313" key="2">
    <source>
        <dbReference type="EMBL" id="KAL0448208.1"/>
    </source>
</evidence>
<dbReference type="InterPro" id="IPR000626">
    <property type="entry name" value="Ubiquitin-like_dom"/>
</dbReference>
<accession>A0AAW2X3D4</accession>
<dbReference type="SUPFAM" id="SSF54236">
    <property type="entry name" value="Ubiquitin-like"/>
    <property type="match status" value="1"/>
</dbReference>
<dbReference type="InterPro" id="IPR022617">
    <property type="entry name" value="Rad60/SUMO-like_dom"/>
</dbReference>
<feature type="domain" description="Ubiquitin-like" evidence="1">
    <location>
        <begin position="18"/>
        <end position="96"/>
    </location>
</feature>
<proteinExistence type="predicted"/>
<reference evidence="2" key="2">
    <citation type="journal article" date="2024" name="Plant">
        <title>Genomic evolution and insights into agronomic trait innovations of Sesamum species.</title>
        <authorList>
            <person name="Miao H."/>
            <person name="Wang L."/>
            <person name="Qu L."/>
            <person name="Liu H."/>
            <person name="Sun Y."/>
            <person name="Le M."/>
            <person name="Wang Q."/>
            <person name="Wei S."/>
            <person name="Zheng Y."/>
            <person name="Lin W."/>
            <person name="Duan Y."/>
            <person name="Cao H."/>
            <person name="Xiong S."/>
            <person name="Wang X."/>
            <person name="Wei L."/>
            <person name="Li C."/>
            <person name="Ma Q."/>
            <person name="Ju M."/>
            <person name="Zhao R."/>
            <person name="Li G."/>
            <person name="Mu C."/>
            <person name="Tian Q."/>
            <person name="Mei H."/>
            <person name="Zhang T."/>
            <person name="Gao T."/>
            <person name="Zhang H."/>
        </authorList>
    </citation>
    <scope>NUCLEOTIDE SEQUENCE</scope>
    <source>
        <strain evidence="2">KEN1</strain>
    </source>
</reference>
<protein>
    <submittedName>
        <fullName evidence="2">Small ubiquitin-related modifier 2</fullName>
    </submittedName>
</protein>